<gene>
    <name evidence="6" type="primary">coaX</name>
    <name evidence="7" type="ORF">KO508_08170</name>
</gene>
<keyword evidence="4 6" id="KW-0418">Kinase</keyword>
<feature type="active site" description="Proton acceptor" evidence="6">
    <location>
        <position position="100"/>
    </location>
</feature>
<keyword evidence="6" id="KW-0479">Metal-binding</keyword>
<keyword evidence="6" id="KW-0963">Cytoplasm</keyword>
<organism evidence="7 8">
    <name type="scientific">Marinobacter salexigens</name>
    <dbReference type="NCBI Taxonomy" id="1925763"/>
    <lineage>
        <taxon>Bacteria</taxon>
        <taxon>Pseudomonadati</taxon>
        <taxon>Pseudomonadota</taxon>
        <taxon>Gammaproteobacteria</taxon>
        <taxon>Pseudomonadales</taxon>
        <taxon>Marinobacteraceae</taxon>
        <taxon>Marinobacter</taxon>
    </lineage>
</organism>
<accession>A0ABS6A9R0</accession>
<proteinExistence type="inferred from homology"/>
<feature type="binding site" evidence="6">
    <location>
        <position position="120"/>
    </location>
    <ligand>
        <name>K(+)</name>
        <dbReference type="ChEBI" id="CHEBI:29103"/>
    </ligand>
</feature>
<feature type="binding site" evidence="6">
    <location>
        <position position="175"/>
    </location>
    <ligand>
        <name>substrate</name>
    </ligand>
</feature>
<evidence type="ECO:0000256" key="3">
    <source>
        <dbReference type="ARBA" id="ARBA00022741"/>
    </source>
</evidence>
<keyword evidence="2 6" id="KW-0808">Transferase</keyword>
<keyword evidence="8" id="KW-1185">Reference proteome</keyword>
<dbReference type="Pfam" id="PF03309">
    <property type="entry name" value="Pan_kinase"/>
    <property type="match status" value="1"/>
</dbReference>
<comment type="similarity">
    <text evidence="6">Belongs to the type III pantothenate kinase family.</text>
</comment>
<dbReference type="Proteomes" id="UP000753376">
    <property type="component" value="Unassembled WGS sequence"/>
</dbReference>
<dbReference type="EMBL" id="JAHKPV010000009">
    <property type="protein sequence ID" value="MBU2873983.1"/>
    <property type="molecule type" value="Genomic_DNA"/>
</dbReference>
<keyword evidence="6" id="KW-0630">Potassium</keyword>
<comment type="caution">
    <text evidence="7">The sequence shown here is derived from an EMBL/GenBank/DDBJ whole genome shotgun (WGS) entry which is preliminary data.</text>
</comment>
<evidence type="ECO:0000313" key="7">
    <source>
        <dbReference type="EMBL" id="MBU2873983.1"/>
    </source>
</evidence>
<name>A0ABS6A9R0_9GAMM</name>
<sequence>MRLVIDAGNSRLKWRLDGAGGVLAQGLGGIEDADPIPELPVGAGTISRVAVSTVASEEKRLHLLQNLSNRVSAPIRCYWSEACRDGLVNAYSNYQQMGADRWHAMYGAWLDCKQGFIVVDAGSAITVDYVGSSGQHLGGFIVPGLHMMRRSLQVDAARIGFDASNVSDSSPGKSTSECVNHGLTWLSSALIGRVHGDSKNAGVRDILVTGGGAERLLSLGLKATYRPSLVLDGLAAIDAQVVTE</sequence>
<reference evidence="7 8" key="1">
    <citation type="submission" date="2021-05" db="EMBL/GenBank/DDBJ databases">
        <title>Draft genomes of bacteria isolated from model marine particles.</title>
        <authorList>
            <person name="Datta M.S."/>
            <person name="Schwartzman J.A."/>
            <person name="Enke T.N."/>
            <person name="Saavedra J."/>
            <person name="Cermak N."/>
            <person name="Cordero O.X."/>
        </authorList>
    </citation>
    <scope>NUCLEOTIDE SEQUENCE [LARGE SCALE GENOMIC DNA]</scope>
    <source>
        <strain evidence="7 8">D2M19</strain>
    </source>
</reference>
<dbReference type="NCBIfam" id="TIGR00671">
    <property type="entry name" value="baf"/>
    <property type="match status" value="1"/>
</dbReference>
<keyword evidence="6" id="KW-0173">Coenzyme A biosynthesis</keyword>
<feature type="binding site" evidence="6">
    <location>
        <position position="123"/>
    </location>
    <ligand>
        <name>ATP</name>
        <dbReference type="ChEBI" id="CHEBI:30616"/>
    </ligand>
</feature>
<evidence type="ECO:0000256" key="2">
    <source>
        <dbReference type="ARBA" id="ARBA00022679"/>
    </source>
</evidence>
<dbReference type="PANTHER" id="PTHR34265">
    <property type="entry name" value="TYPE III PANTOTHENATE KINASE"/>
    <property type="match status" value="1"/>
</dbReference>
<evidence type="ECO:0000256" key="1">
    <source>
        <dbReference type="ARBA" id="ARBA00004496"/>
    </source>
</evidence>
<dbReference type="EC" id="2.7.1.33" evidence="6"/>
<comment type="pathway">
    <text evidence="6">Cofactor biosynthesis; coenzyme A biosynthesis; CoA from (R)-pantothenate: step 1/5.</text>
</comment>
<dbReference type="GO" id="GO:0004594">
    <property type="term" value="F:pantothenate kinase activity"/>
    <property type="evidence" value="ECO:0007669"/>
    <property type="project" value="UniProtKB-EC"/>
</dbReference>
<feature type="binding site" evidence="6">
    <location>
        <begin position="98"/>
        <end position="101"/>
    </location>
    <ligand>
        <name>substrate</name>
    </ligand>
</feature>
<keyword evidence="3 6" id="KW-0547">Nucleotide-binding</keyword>
<dbReference type="RefSeq" id="WP_216007859.1">
    <property type="nucleotide sequence ID" value="NZ_JAHKPV010000009.1"/>
</dbReference>
<comment type="cofactor">
    <cofactor evidence="6">
        <name>NH4(+)</name>
        <dbReference type="ChEBI" id="CHEBI:28938"/>
    </cofactor>
    <cofactor evidence="6">
        <name>K(+)</name>
        <dbReference type="ChEBI" id="CHEBI:29103"/>
    </cofactor>
    <text evidence="6">A monovalent cation. Ammonium or potassium.</text>
</comment>
<evidence type="ECO:0000256" key="4">
    <source>
        <dbReference type="ARBA" id="ARBA00022777"/>
    </source>
</evidence>
<feature type="binding site" evidence="6">
    <location>
        <position position="91"/>
    </location>
    <ligand>
        <name>substrate</name>
    </ligand>
</feature>
<evidence type="ECO:0000256" key="5">
    <source>
        <dbReference type="ARBA" id="ARBA00022840"/>
    </source>
</evidence>
<comment type="subcellular location">
    <subcellularLocation>
        <location evidence="1 6">Cytoplasm</location>
    </subcellularLocation>
</comment>
<evidence type="ECO:0000313" key="8">
    <source>
        <dbReference type="Proteomes" id="UP000753376"/>
    </source>
</evidence>
<comment type="function">
    <text evidence="6">Catalyzes the phosphorylation of pantothenate (Pan), the first step in CoA biosynthesis.</text>
</comment>
<comment type="catalytic activity">
    <reaction evidence="6">
        <text>(R)-pantothenate + ATP = (R)-4'-phosphopantothenate + ADP + H(+)</text>
        <dbReference type="Rhea" id="RHEA:16373"/>
        <dbReference type="ChEBI" id="CHEBI:10986"/>
        <dbReference type="ChEBI" id="CHEBI:15378"/>
        <dbReference type="ChEBI" id="CHEBI:29032"/>
        <dbReference type="ChEBI" id="CHEBI:30616"/>
        <dbReference type="ChEBI" id="CHEBI:456216"/>
        <dbReference type="EC" id="2.7.1.33"/>
    </reaction>
</comment>
<comment type="subunit">
    <text evidence="6">Homodimer.</text>
</comment>
<keyword evidence="5 6" id="KW-0067">ATP-binding</keyword>
<feature type="binding site" evidence="6">
    <location>
        <begin position="6"/>
        <end position="13"/>
    </location>
    <ligand>
        <name>ATP</name>
        <dbReference type="ChEBI" id="CHEBI:30616"/>
    </ligand>
</feature>
<dbReference type="PANTHER" id="PTHR34265:SF1">
    <property type="entry name" value="TYPE III PANTOTHENATE KINASE"/>
    <property type="match status" value="1"/>
</dbReference>
<evidence type="ECO:0000256" key="6">
    <source>
        <dbReference type="HAMAP-Rule" id="MF_01274"/>
    </source>
</evidence>
<dbReference type="InterPro" id="IPR004619">
    <property type="entry name" value="Type_III_PanK"/>
</dbReference>
<dbReference type="CDD" id="cd24015">
    <property type="entry name" value="ASKHA_NBD_PanK-III"/>
    <property type="match status" value="1"/>
</dbReference>
<dbReference type="HAMAP" id="MF_01274">
    <property type="entry name" value="Pantothen_kinase_3"/>
    <property type="match status" value="1"/>
</dbReference>
<protein>
    <recommendedName>
        <fullName evidence="6">Type III pantothenate kinase</fullName>
        <ecNumber evidence="6">2.7.1.33</ecNumber>
    </recommendedName>
    <alternativeName>
        <fullName evidence="6">PanK-III</fullName>
    </alternativeName>
    <alternativeName>
        <fullName evidence="6">Pantothenic acid kinase</fullName>
    </alternativeName>
</protein>